<sequence precursor="true">MKWLKRVLIALVLLVVLAGVLAVYLIATFDPNAYKDRISAVVKEQTGRDLVIEGEIGLSLFPWLGLSLGETWLSNAEGFADEPFARIGEVELSVALMPLLRRELQVQRIRLVGLNLNLERDAQGRSNWDDLVAEAEADGREDRERHEGAGEGPGLKDLDIGGVEILDARVSWRDAQAGTALRVDPLNLELGRIRLGVETPLSLSLTLIQEDPALRASVDLNALVNVDLDAQRYALRRLVARLQAEGEALPRAMEVKLEADAAVNLAEDVASLERLTLESLGVQLVGLVRVNNLTGEKPVATGELRSNTFSVRELLTQLGEAAPETADPEVLKKVAVDLAFEANAEAASLSQLLIQLDDTRLRGSARVSNFERPAIRAELDVDRINLDRYLPPPAEEAAAPRPDAPAREGWPDDPIDLPVEMLRNLNLNAQLTIGEMIINRLNLARISLTLTARDGLVEVKPLTANLYNGSVEALMSLDVRGDTPRYSFEPRLQGVQIGPLLDDLTEGEGKLAGTTQLNARITTRGNSVKQMVSALNGDGRFEFANGAVKGINIAQIIRDAEARFRGRTVERSDEPNQTDFSELRGSFTIANGVVTNNDLAASSPLLRVRGQGTADLPREQLDYRVDTTLVATLEGQGGRSLDELRGVNLPIRIRGSFSDPSFSLDLRPILEGRVREEAERRIEEQVTPRIEERREDIEQQLRDRLPRLPGLR</sequence>
<protein>
    <submittedName>
        <fullName evidence="3">AsmA family protein</fullName>
    </submittedName>
</protein>
<evidence type="ECO:0000313" key="3">
    <source>
        <dbReference type="EMBL" id="ACL74020.1"/>
    </source>
</evidence>
<dbReference type="InterPro" id="IPR052894">
    <property type="entry name" value="AsmA-related"/>
</dbReference>
<dbReference type="Proteomes" id="UP000002383">
    <property type="component" value="Chromosome"/>
</dbReference>
<dbReference type="STRING" id="396588.Tgr7_2948"/>
<dbReference type="RefSeq" id="WP_012639483.1">
    <property type="nucleotide sequence ID" value="NC_011901.1"/>
</dbReference>
<dbReference type="EMBL" id="CP001339">
    <property type="protein sequence ID" value="ACL74020.1"/>
    <property type="molecule type" value="Genomic_DNA"/>
</dbReference>
<evidence type="ECO:0000313" key="4">
    <source>
        <dbReference type="Proteomes" id="UP000002383"/>
    </source>
</evidence>
<dbReference type="AlphaFoldDB" id="B8GPA0"/>
<dbReference type="Pfam" id="PF05170">
    <property type="entry name" value="AsmA"/>
    <property type="match status" value="1"/>
</dbReference>
<dbReference type="GO" id="GO:0005886">
    <property type="term" value="C:plasma membrane"/>
    <property type="evidence" value="ECO:0007669"/>
    <property type="project" value="TreeGrafter"/>
</dbReference>
<dbReference type="PANTHER" id="PTHR30441">
    <property type="entry name" value="DUF748 DOMAIN-CONTAINING PROTEIN"/>
    <property type="match status" value="1"/>
</dbReference>
<proteinExistence type="predicted"/>
<dbReference type="KEGG" id="tgr:Tgr7_2948"/>
<dbReference type="eggNOG" id="COG2982">
    <property type="taxonomic scope" value="Bacteria"/>
</dbReference>
<feature type="domain" description="AsmA" evidence="2">
    <location>
        <begin position="3"/>
        <end position="599"/>
    </location>
</feature>
<organism evidence="3 4">
    <name type="scientific">Thioalkalivibrio sulfidiphilus (strain HL-EbGR7)</name>
    <dbReference type="NCBI Taxonomy" id="396588"/>
    <lineage>
        <taxon>Bacteria</taxon>
        <taxon>Pseudomonadati</taxon>
        <taxon>Pseudomonadota</taxon>
        <taxon>Gammaproteobacteria</taxon>
        <taxon>Chromatiales</taxon>
        <taxon>Ectothiorhodospiraceae</taxon>
        <taxon>Thioalkalivibrio</taxon>
    </lineage>
</organism>
<evidence type="ECO:0000256" key="1">
    <source>
        <dbReference type="SAM" id="MobiDB-lite"/>
    </source>
</evidence>
<name>B8GPA0_THISH</name>
<accession>B8GPA0</accession>
<dbReference type="GO" id="GO:0090313">
    <property type="term" value="P:regulation of protein targeting to membrane"/>
    <property type="evidence" value="ECO:0007669"/>
    <property type="project" value="TreeGrafter"/>
</dbReference>
<reference evidence="3 4" key="1">
    <citation type="journal article" date="2011" name="Stand. Genomic Sci.">
        <title>Complete genome sequence of 'Thioalkalivibrio sulfidophilus' HL-EbGr7.</title>
        <authorList>
            <person name="Muyzer G."/>
            <person name="Sorokin D.Y."/>
            <person name="Mavromatis K."/>
            <person name="Lapidus A."/>
            <person name="Clum A."/>
            <person name="Ivanova N."/>
            <person name="Pati A."/>
            <person name="d'Haeseleer P."/>
            <person name="Woyke T."/>
            <person name="Kyrpides N.C."/>
        </authorList>
    </citation>
    <scope>NUCLEOTIDE SEQUENCE [LARGE SCALE GENOMIC DNA]</scope>
    <source>
        <strain evidence="3 4">HL-EbGR7</strain>
    </source>
</reference>
<evidence type="ECO:0000259" key="2">
    <source>
        <dbReference type="Pfam" id="PF05170"/>
    </source>
</evidence>
<dbReference type="HOGENOM" id="CLU_012870_0_0_6"/>
<gene>
    <name evidence="3" type="ordered locus">Tgr7_2948</name>
</gene>
<dbReference type="OrthoDB" id="9766390at2"/>
<keyword evidence="4" id="KW-1185">Reference proteome</keyword>
<feature type="region of interest" description="Disordered" evidence="1">
    <location>
        <begin position="392"/>
        <end position="412"/>
    </location>
</feature>
<dbReference type="PANTHER" id="PTHR30441:SF4">
    <property type="entry name" value="PROTEIN ASMA"/>
    <property type="match status" value="1"/>
</dbReference>
<dbReference type="InterPro" id="IPR007844">
    <property type="entry name" value="AsmA"/>
</dbReference>